<accession>A0A9P5YJJ1</accession>
<protein>
    <submittedName>
        <fullName evidence="1">Uncharacterized protein</fullName>
    </submittedName>
</protein>
<keyword evidence="2" id="KW-1185">Reference proteome</keyword>
<sequence>MNMTSRRRTPIYPSSDSPCYFPPFLLLSVALILSSESDIPHPIMSAAQIPKLLRSPSSFPKVRQALRKTSTYVRSKVDTIRRPLF</sequence>
<evidence type="ECO:0000313" key="1">
    <source>
        <dbReference type="EMBL" id="KAF9470988.1"/>
    </source>
</evidence>
<gene>
    <name evidence="1" type="ORF">BDN70DRAFT_615701</name>
</gene>
<organism evidence="1 2">
    <name type="scientific">Pholiota conissans</name>
    <dbReference type="NCBI Taxonomy" id="109636"/>
    <lineage>
        <taxon>Eukaryota</taxon>
        <taxon>Fungi</taxon>
        <taxon>Dikarya</taxon>
        <taxon>Basidiomycota</taxon>
        <taxon>Agaricomycotina</taxon>
        <taxon>Agaricomycetes</taxon>
        <taxon>Agaricomycetidae</taxon>
        <taxon>Agaricales</taxon>
        <taxon>Agaricineae</taxon>
        <taxon>Strophariaceae</taxon>
        <taxon>Pholiota</taxon>
    </lineage>
</organism>
<dbReference type="EMBL" id="MU155786">
    <property type="protein sequence ID" value="KAF9470988.1"/>
    <property type="molecule type" value="Genomic_DNA"/>
</dbReference>
<name>A0A9P5YJJ1_9AGAR</name>
<proteinExistence type="predicted"/>
<comment type="caution">
    <text evidence="1">The sequence shown here is derived from an EMBL/GenBank/DDBJ whole genome shotgun (WGS) entry which is preliminary data.</text>
</comment>
<dbReference type="Proteomes" id="UP000807469">
    <property type="component" value="Unassembled WGS sequence"/>
</dbReference>
<evidence type="ECO:0000313" key="2">
    <source>
        <dbReference type="Proteomes" id="UP000807469"/>
    </source>
</evidence>
<dbReference type="AlphaFoldDB" id="A0A9P5YJJ1"/>
<reference evidence="1" key="1">
    <citation type="submission" date="2020-11" db="EMBL/GenBank/DDBJ databases">
        <authorList>
            <consortium name="DOE Joint Genome Institute"/>
            <person name="Ahrendt S."/>
            <person name="Riley R."/>
            <person name="Andreopoulos W."/>
            <person name="Labutti K."/>
            <person name="Pangilinan J."/>
            <person name="Ruiz-Duenas F.J."/>
            <person name="Barrasa J.M."/>
            <person name="Sanchez-Garcia M."/>
            <person name="Camarero S."/>
            <person name="Miyauchi S."/>
            <person name="Serrano A."/>
            <person name="Linde D."/>
            <person name="Babiker R."/>
            <person name="Drula E."/>
            <person name="Ayuso-Fernandez I."/>
            <person name="Pacheco R."/>
            <person name="Padilla G."/>
            <person name="Ferreira P."/>
            <person name="Barriuso J."/>
            <person name="Kellner H."/>
            <person name="Castanera R."/>
            <person name="Alfaro M."/>
            <person name="Ramirez L."/>
            <person name="Pisabarro A.G."/>
            <person name="Kuo A."/>
            <person name="Tritt A."/>
            <person name="Lipzen A."/>
            <person name="He G."/>
            <person name="Yan M."/>
            <person name="Ng V."/>
            <person name="Cullen D."/>
            <person name="Martin F."/>
            <person name="Rosso M.-N."/>
            <person name="Henrissat B."/>
            <person name="Hibbett D."/>
            <person name="Martinez A.T."/>
            <person name="Grigoriev I.V."/>
        </authorList>
    </citation>
    <scope>NUCLEOTIDE SEQUENCE</scope>
    <source>
        <strain evidence="1">CIRM-BRFM 674</strain>
    </source>
</reference>